<keyword evidence="2" id="KW-1185">Reference proteome</keyword>
<evidence type="ECO:0000313" key="2">
    <source>
        <dbReference type="Proteomes" id="UP000054166"/>
    </source>
</evidence>
<dbReference type="InParanoid" id="A0A0C3EFY8"/>
<organism evidence="1 2">
    <name type="scientific">Piloderma croceum (strain F 1598)</name>
    <dbReference type="NCBI Taxonomy" id="765440"/>
    <lineage>
        <taxon>Eukaryota</taxon>
        <taxon>Fungi</taxon>
        <taxon>Dikarya</taxon>
        <taxon>Basidiomycota</taxon>
        <taxon>Agaricomycotina</taxon>
        <taxon>Agaricomycetes</taxon>
        <taxon>Agaricomycetidae</taxon>
        <taxon>Atheliales</taxon>
        <taxon>Atheliaceae</taxon>
        <taxon>Piloderma</taxon>
    </lineage>
</organism>
<sequence>MKVMMVVRMKRRRTLARLISRASSQCHARVIPGHTVNSQPPRSSYLSSGWLEGLLSFGTQCKCVLYPLCRNHCPTTPCKPYNGPKVDTSYFATARVTYSVTPVNTVALCSCIGGETVLLVRIAASQDTTGLD</sequence>
<reference evidence="2" key="2">
    <citation type="submission" date="2015-01" db="EMBL/GenBank/DDBJ databases">
        <title>Evolutionary Origins and Diversification of the Mycorrhizal Mutualists.</title>
        <authorList>
            <consortium name="DOE Joint Genome Institute"/>
            <consortium name="Mycorrhizal Genomics Consortium"/>
            <person name="Kohler A."/>
            <person name="Kuo A."/>
            <person name="Nagy L.G."/>
            <person name="Floudas D."/>
            <person name="Copeland A."/>
            <person name="Barry K.W."/>
            <person name="Cichocki N."/>
            <person name="Veneault-Fourrey C."/>
            <person name="LaButti K."/>
            <person name="Lindquist E.A."/>
            <person name="Lipzen A."/>
            <person name="Lundell T."/>
            <person name="Morin E."/>
            <person name="Murat C."/>
            <person name="Riley R."/>
            <person name="Ohm R."/>
            <person name="Sun H."/>
            <person name="Tunlid A."/>
            <person name="Henrissat B."/>
            <person name="Grigoriev I.V."/>
            <person name="Hibbett D.S."/>
            <person name="Martin F."/>
        </authorList>
    </citation>
    <scope>NUCLEOTIDE SEQUENCE [LARGE SCALE GENOMIC DNA]</scope>
    <source>
        <strain evidence="2">F 1598</strain>
    </source>
</reference>
<gene>
    <name evidence="1" type="ORF">PILCRDRAFT_752583</name>
</gene>
<accession>A0A0C3EFY8</accession>
<name>A0A0C3EFY8_PILCF</name>
<evidence type="ECO:0000313" key="1">
    <source>
        <dbReference type="EMBL" id="KIM71565.1"/>
    </source>
</evidence>
<protein>
    <submittedName>
        <fullName evidence="1">Uncharacterized protein</fullName>
    </submittedName>
</protein>
<dbReference type="Proteomes" id="UP000054166">
    <property type="component" value="Unassembled WGS sequence"/>
</dbReference>
<dbReference type="AlphaFoldDB" id="A0A0C3EFY8"/>
<proteinExistence type="predicted"/>
<dbReference type="HOGENOM" id="CLU_1917865_0_0_1"/>
<reference evidence="1 2" key="1">
    <citation type="submission" date="2014-04" db="EMBL/GenBank/DDBJ databases">
        <authorList>
            <consortium name="DOE Joint Genome Institute"/>
            <person name="Kuo A."/>
            <person name="Tarkka M."/>
            <person name="Buscot F."/>
            <person name="Kohler A."/>
            <person name="Nagy L.G."/>
            <person name="Floudas D."/>
            <person name="Copeland A."/>
            <person name="Barry K.W."/>
            <person name="Cichocki N."/>
            <person name="Veneault-Fourrey C."/>
            <person name="LaButti K."/>
            <person name="Lindquist E.A."/>
            <person name="Lipzen A."/>
            <person name="Lundell T."/>
            <person name="Morin E."/>
            <person name="Murat C."/>
            <person name="Sun H."/>
            <person name="Tunlid A."/>
            <person name="Henrissat B."/>
            <person name="Grigoriev I.V."/>
            <person name="Hibbett D.S."/>
            <person name="Martin F."/>
            <person name="Nordberg H.P."/>
            <person name="Cantor M.N."/>
            <person name="Hua S.X."/>
        </authorList>
    </citation>
    <scope>NUCLEOTIDE SEQUENCE [LARGE SCALE GENOMIC DNA]</scope>
    <source>
        <strain evidence="1 2">F 1598</strain>
    </source>
</reference>
<dbReference type="EMBL" id="KN833271">
    <property type="protein sequence ID" value="KIM71565.1"/>
    <property type="molecule type" value="Genomic_DNA"/>
</dbReference>